<evidence type="ECO:0000256" key="2">
    <source>
        <dbReference type="ARBA" id="ARBA00008823"/>
    </source>
</evidence>
<reference evidence="16 17" key="1">
    <citation type="submission" date="2012-03" db="EMBL/GenBank/DDBJ databases">
        <authorList>
            <person name="Harkins D.M."/>
            <person name="Madupu R."/>
            <person name="Durkin A.S."/>
            <person name="Torralba M."/>
            <person name="Methe B."/>
            <person name="Sutton G.G."/>
            <person name="Nelson K.E."/>
        </authorList>
    </citation>
    <scope>NUCLEOTIDE SEQUENCE [LARGE SCALE GENOMIC DNA]</scope>
    <source>
        <strain evidence="16 17">CCUG 2042</strain>
    </source>
</reference>
<evidence type="ECO:0000256" key="5">
    <source>
        <dbReference type="ARBA" id="ARBA00022519"/>
    </source>
</evidence>
<evidence type="ECO:0000313" key="16">
    <source>
        <dbReference type="EMBL" id="EIJ71904.1"/>
    </source>
</evidence>
<comment type="caution">
    <text evidence="16">The sequence shown here is derived from an EMBL/GenBank/DDBJ whole genome shotgun (WGS) entry which is preliminary data.</text>
</comment>
<feature type="topological domain" description="Periplasmic" evidence="14">
    <location>
        <begin position="32"/>
        <end position="49"/>
    </location>
</feature>
<keyword evidence="8 14" id="KW-1133">Transmembrane helix</keyword>
<evidence type="ECO:0000256" key="10">
    <source>
        <dbReference type="ARBA" id="ARBA00023136"/>
    </source>
</evidence>
<keyword evidence="3 14" id="KW-0813">Transport</keyword>
<evidence type="ECO:0000256" key="13">
    <source>
        <dbReference type="ARBA" id="ARBA00023284"/>
    </source>
</evidence>
<dbReference type="AlphaFoldDB" id="I3DJL1"/>
<feature type="topological domain" description="Cytoplasmic" evidence="14">
    <location>
        <begin position="1"/>
        <end position="14"/>
    </location>
</feature>
<comment type="function">
    <text evidence="14">Required for disulfide bond formation in some periplasmic proteins. Acts by oxidizing the DsbA protein.</text>
</comment>
<evidence type="ECO:0000256" key="8">
    <source>
        <dbReference type="ARBA" id="ARBA00022989"/>
    </source>
</evidence>
<keyword evidence="10 14" id="KW-0472">Membrane</keyword>
<evidence type="ECO:0000256" key="6">
    <source>
        <dbReference type="ARBA" id="ARBA00022692"/>
    </source>
</evidence>
<keyword evidence="17" id="KW-1185">Reference proteome</keyword>
<comment type="subcellular location">
    <subcellularLocation>
        <location evidence="1">Cell inner membrane</location>
        <topology evidence="1">Multi-pass membrane protein</topology>
    </subcellularLocation>
    <subcellularLocation>
        <location evidence="14">Cell membrane</location>
        <topology evidence="14">Multi-pass membrane protein</topology>
    </subcellularLocation>
</comment>
<dbReference type="GO" id="GO:0015035">
    <property type="term" value="F:protein-disulfide reductase activity"/>
    <property type="evidence" value="ECO:0007669"/>
    <property type="project" value="UniProtKB-UniRule"/>
</dbReference>
<feature type="topological domain" description="Cytoplasmic" evidence="14">
    <location>
        <begin position="165"/>
        <end position="178"/>
    </location>
</feature>
<feature type="transmembrane region" description="Helical" evidence="15">
    <location>
        <begin position="45"/>
        <end position="65"/>
    </location>
</feature>
<evidence type="ECO:0000256" key="9">
    <source>
        <dbReference type="ARBA" id="ARBA00023002"/>
    </source>
</evidence>
<proteinExistence type="inferred from homology"/>
<dbReference type="SUPFAM" id="SSF158442">
    <property type="entry name" value="DsbB-like"/>
    <property type="match status" value="1"/>
</dbReference>
<feature type="disulfide bond" description="Redox-active" evidence="14">
    <location>
        <begin position="41"/>
        <end position="44"/>
    </location>
</feature>
<dbReference type="InterPro" id="IPR003752">
    <property type="entry name" value="DiS_bond_form_DsbB/BdbC"/>
</dbReference>
<dbReference type="NCBIfam" id="NF002485">
    <property type="entry name" value="PRK01749.1"/>
    <property type="match status" value="1"/>
</dbReference>
<keyword evidence="13 14" id="KW-0676">Redox-active center</keyword>
<dbReference type="InterPro" id="IPR022920">
    <property type="entry name" value="Disulphide_bond_form_DsbB"/>
</dbReference>
<dbReference type="Proteomes" id="UP000006457">
    <property type="component" value="Unassembled WGS sequence"/>
</dbReference>
<dbReference type="OrthoDB" id="3711263at2"/>
<evidence type="ECO:0000256" key="3">
    <source>
        <dbReference type="ARBA" id="ARBA00022448"/>
    </source>
</evidence>
<protein>
    <recommendedName>
        <fullName evidence="14">Disulfide bond formation protein B</fullName>
    </recommendedName>
    <alternativeName>
        <fullName evidence="14">Disulfide oxidoreductase</fullName>
    </alternativeName>
</protein>
<keyword evidence="11 14" id="KW-1015">Disulfide bond</keyword>
<dbReference type="InterPro" id="IPR023380">
    <property type="entry name" value="DsbB-like_sf"/>
</dbReference>
<dbReference type="eggNOG" id="COG1495">
    <property type="taxonomic scope" value="Bacteria"/>
</dbReference>
<dbReference type="PANTHER" id="PTHR36570">
    <property type="entry name" value="DISULFIDE BOND FORMATION PROTEIN B"/>
    <property type="match status" value="1"/>
</dbReference>
<dbReference type="HAMAP" id="MF_00286">
    <property type="entry name" value="DsbB"/>
    <property type="match status" value="1"/>
</dbReference>
<evidence type="ECO:0000256" key="15">
    <source>
        <dbReference type="SAM" id="Phobius"/>
    </source>
</evidence>
<dbReference type="GO" id="GO:0005886">
    <property type="term" value="C:plasma membrane"/>
    <property type="evidence" value="ECO:0007669"/>
    <property type="project" value="UniProtKB-SubCell"/>
</dbReference>
<dbReference type="GO" id="GO:0006457">
    <property type="term" value="P:protein folding"/>
    <property type="evidence" value="ECO:0007669"/>
    <property type="project" value="InterPro"/>
</dbReference>
<dbReference type="PATRIC" id="fig|1095749.3.peg.148"/>
<keyword evidence="5" id="KW-0997">Cell inner membrane</keyword>
<dbReference type="RefSeq" id="WP_005758594.1">
    <property type="nucleotide sequence ID" value="NZ_AJSX01000004.1"/>
</dbReference>
<dbReference type="GO" id="GO:0009055">
    <property type="term" value="F:electron transfer activity"/>
    <property type="evidence" value="ECO:0007669"/>
    <property type="project" value="UniProtKB-UniRule"/>
</dbReference>
<evidence type="ECO:0000256" key="7">
    <source>
        <dbReference type="ARBA" id="ARBA00022982"/>
    </source>
</evidence>
<keyword evidence="9 14" id="KW-0560">Oxidoreductase</keyword>
<evidence type="ECO:0000256" key="11">
    <source>
        <dbReference type="ARBA" id="ARBA00023157"/>
    </source>
</evidence>
<keyword evidence="6 14" id="KW-0812">Transmembrane</keyword>
<evidence type="ECO:0000313" key="17">
    <source>
        <dbReference type="Proteomes" id="UP000006457"/>
    </source>
</evidence>
<feature type="disulfide bond" description="Redox-active" evidence="14">
    <location>
        <begin position="105"/>
        <end position="131"/>
    </location>
</feature>
<dbReference type="InterPro" id="IPR050183">
    <property type="entry name" value="DsbB"/>
</dbReference>
<keyword evidence="12 14" id="KW-0143">Chaperone</keyword>
<comment type="caution">
    <text evidence="14">Lacks conserved residue(s) required for the propagation of feature annotation.</text>
</comment>
<dbReference type="Gene3D" id="1.20.1550.10">
    <property type="entry name" value="DsbB-like"/>
    <property type="match status" value="1"/>
</dbReference>
<keyword evidence="7 14" id="KW-0249">Electron transport</keyword>
<evidence type="ECO:0000256" key="12">
    <source>
        <dbReference type="ARBA" id="ARBA00023186"/>
    </source>
</evidence>
<feature type="transmembrane region" description="Helical" evidence="15">
    <location>
        <begin position="12"/>
        <end position="33"/>
    </location>
</feature>
<sequence length="178" mass="20582">MLNYFKDLSTSRGGWLLLAFSAIALELTALYFQYGMELQPCVMCVYERVALFGLFFAGIIGFIYPRSWFFRFLGLFIGLGSSVKGLLISLKHVDYQLNPAPWNQCSYLPEFPQTLPLDKWFPFLFSPSGSCSEITWSFLGLSMAQWIVVIFVIYTLLFIILLLSQFKSGKQRHRRLFH</sequence>
<feature type="topological domain" description="Periplasmic" evidence="14">
    <location>
        <begin position="91"/>
        <end position="145"/>
    </location>
</feature>
<dbReference type="Pfam" id="PF02600">
    <property type="entry name" value="DsbB"/>
    <property type="match status" value="1"/>
</dbReference>
<evidence type="ECO:0000256" key="4">
    <source>
        <dbReference type="ARBA" id="ARBA00022475"/>
    </source>
</evidence>
<feature type="transmembrane region" description="Helical" evidence="15">
    <location>
        <begin position="143"/>
        <end position="164"/>
    </location>
</feature>
<organism evidence="16 17">
    <name type="scientific">Pasteurella bettyae CCUG 2042</name>
    <dbReference type="NCBI Taxonomy" id="1095749"/>
    <lineage>
        <taxon>Bacteria</taxon>
        <taxon>Pseudomonadati</taxon>
        <taxon>Pseudomonadota</taxon>
        <taxon>Gammaproteobacteria</taxon>
        <taxon>Pasteurellales</taxon>
        <taxon>Pasteurellaceae</taxon>
        <taxon>Pasteurella</taxon>
    </lineage>
</organism>
<gene>
    <name evidence="14" type="primary">dsbB</name>
    <name evidence="16" type="ORF">HMPREF1052_1130</name>
</gene>
<dbReference type="PANTHER" id="PTHR36570:SF2">
    <property type="entry name" value="DISULFIDE BOND FORMATION PROTEIN B"/>
    <property type="match status" value="1"/>
</dbReference>
<name>I3DJL1_9PAST</name>
<accession>I3DJL1</accession>
<evidence type="ECO:0000256" key="1">
    <source>
        <dbReference type="ARBA" id="ARBA00004429"/>
    </source>
</evidence>
<dbReference type="EMBL" id="AJSX01000004">
    <property type="protein sequence ID" value="EIJ71904.1"/>
    <property type="molecule type" value="Genomic_DNA"/>
</dbReference>
<keyword evidence="4 14" id="KW-1003">Cell membrane</keyword>
<feature type="transmembrane region" description="Helical" evidence="15">
    <location>
        <begin position="72"/>
        <end position="90"/>
    </location>
</feature>
<comment type="similarity">
    <text evidence="2 14">Belongs to the DsbB family.</text>
</comment>
<evidence type="ECO:0000256" key="14">
    <source>
        <dbReference type="HAMAP-Rule" id="MF_00286"/>
    </source>
</evidence>